<evidence type="ECO:0000256" key="1">
    <source>
        <dbReference type="SAM" id="MobiDB-lite"/>
    </source>
</evidence>
<evidence type="ECO:0000313" key="3">
    <source>
        <dbReference type="Proteomes" id="UP000294933"/>
    </source>
</evidence>
<feature type="region of interest" description="Disordered" evidence="1">
    <location>
        <begin position="283"/>
        <end position="334"/>
    </location>
</feature>
<name>A0A4Y7PR77_9AGAM</name>
<organism evidence="2 3">
    <name type="scientific">Rickenella mellea</name>
    <dbReference type="NCBI Taxonomy" id="50990"/>
    <lineage>
        <taxon>Eukaryota</taxon>
        <taxon>Fungi</taxon>
        <taxon>Dikarya</taxon>
        <taxon>Basidiomycota</taxon>
        <taxon>Agaricomycotina</taxon>
        <taxon>Agaricomycetes</taxon>
        <taxon>Hymenochaetales</taxon>
        <taxon>Rickenellaceae</taxon>
        <taxon>Rickenella</taxon>
    </lineage>
</organism>
<keyword evidence="3" id="KW-1185">Reference proteome</keyword>
<sequence length="349" mass="39347">MSAPNNTTPDVLPSAPMPIEEYVKKIEDHYGGIKVVQVDLYKASEGARHEYISATVRWPGGRESYLAFERFGGEGIKDVDAGALPDAPDQGQIQALELVPVQFQAQAQAQAQAPSPVRPSPRSSTSSLPSFSSSSTPISSPSTRSSFFRRHAEDMVTHLRNKRHDGNDSLGKTLTIAARPLPLLELALLARAVHEENGDYRPLKHNCYLYAGTLAKLIKEDYDASVTNESTTGTWLYIPVVMEPHIKDSAGPARTMFQNGLAYSKVKIAEGRARLKAELTQDVRQEEEERRRQEEERREQEEERRKQEEERRMEEADKRIKEEERDKLEALAENARLREEIAQLRKGRA</sequence>
<accession>A0A4Y7PR77</accession>
<evidence type="ECO:0000313" key="2">
    <source>
        <dbReference type="EMBL" id="TDL17943.1"/>
    </source>
</evidence>
<protein>
    <submittedName>
        <fullName evidence="2">Uncharacterized protein</fullName>
    </submittedName>
</protein>
<gene>
    <name evidence="2" type="ORF">BD410DRAFT_843241</name>
</gene>
<dbReference type="Proteomes" id="UP000294933">
    <property type="component" value="Unassembled WGS sequence"/>
</dbReference>
<reference evidence="2 3" key="1">
    <citation type="submission" date="2018-06" db="EMBL/GenBank/DDBJ databases">
        <title>A transcriptomic atlas of mushroom development highlights an independent origin of complex multicellularity.</title>
        <authorList>
            <consortium name="DOE Joint Genome Institute"/>
            <person name="Krizsan K."/>
            <person name="Almasi E."/>
            <person name="Merenyi Z."/>
            <person name="Sahu N."/>
            <person name="Viragh M."/>
            <person name="Koszo T."/>
            <person name="Mondo S."/>
            <person name="Kiss B."/>
            <person name="Balint B."/>
            <person name="Kues U."/>
            <person name="Barry K."/>
            <person name="Hegedus J.C."/>
            <person name="Henrissat B."/>
            <person name="Johnson J."/>
            <person name="Lipzen A."/>
            <person name="Ohm R."/>
            <person name="Nagy I."/>
            <person name="Pangilinan J."/>
            <person name="Yan J."/>
            <person name="Xiong Y."/>
            <person name="Grigoriev I.V."/>
            <person name="Hibbett D.S."/>
            <person name="Nagy L.G."/>
        </authorList>
    </citation>
    <scope>NUCLEOTIDE SEQUENCE [LARGE SCALE GENOMIC DNA]</scope>
    <source>
        <strain evidence="2 3">SZMC22713</strain>
    </source>
</reference>
<dbReference type="AlphaFoldDB" id="A0A4Y7PR77"/>
<proteinExistence type="predicted"/>
<dbReference type="VEuPathDB" id="FungiDB:BD410DRAFT_843241"/>
<dbReference type="STRING" id="50990.A0A4Y7PR77"/>
<feature type="region of interest" description="Disordered" evidence="1">
    <location>
        <begin position="107"/>
        <end position="147"/>
    </location>
</feature>
<feature type="compositionally biased region" description="Low complexity" evidence="1">
    <location>
        <begin position="107"/>
        <end position="146"/>
    </location>
</feature>
<dbReference type="EMBL" id="ML170214">
    <property type="protein sequence ID" value="TDL17943.1"/>
    <property type="molecule type" value="Genomic_DNA"/>
</dbReference>